<dbReference type="GO" id="GO:0043457">
    <property type="term" value="P:regulation of cellular respiration"/>
    <property type="evidence" value="ECO:0007669"/>
    <property type="project" value="InterPro"/>
</dbReference>
<protein>
    <submittedName>
        <fullName evidence="2">Uncharacterized protein</fullName>
    </submittedName>
</protein>
<proteinExistence type="predicted"/>
<organism evidence="2 3">
    <name type="scientific">Solanum pinnatisectum</name>
    <name type="common">tansyleaf nightshade</name>
    <dbReference type="NCBI Taxonomy" id="50273"/>
    <lineage>
        <taxon>Eukaryota</taxon>
        <taxon>Viridiplantae</taxon>
        <taxon>Streptophyta</taxon>
        <taxon>Embryophyta</taxon>
        <taxon>Tracheophyta</taxon>
        <taxon>Spermatophyta</taxon>
        <taxon>Magnoliopsida</taxon>
        <taxon>eudicotyledons</taxon>
        <taxon>Gunneridae</taxon>
        <taxon>Pentapetalae</taxon>
        <taxon>asterids</taxon>
        <taxon>lamiids</taxon>
        <taxon>Solanales</taxon>
        <taxon>Solanaceae</taxon>
        <taxon>Solanoideae</taxon>
        <taxon>Solaneae</taxon>
        <taxon>Solanum</taxon>
    </lineage>
</organism>
<keyword evidence="3" id="KW-1185">Reference proteome</keyword>
<comment type="caution">
    <text evidence="2">The sequence shown here is derived from an EMBL/GenBank/DDBJ whole genome shotgun (WGS) entry which is preliminary data.</text>
</comment>
<name>A0AAV9KH33_9SOLN</name>
<gene>
    <name evidence="2" type="ORF">R3W88_018673</name>
</gene>
<sequence>MPCSVRGATRCVTPRQTCPRPNGFECNLRSKTRWFTGFCNSLQVSHFATFFIDVRAEISIVESRLCLNSSTRPPAHSTNGARGEDSAKRARCRNSNISPDHSTGRNDGRCVQRARM</sequence>
<evidence type="ECO:0000313" key="2">
    <source>
        <dbReference type="EMBL" id="KAK4712766.1"/>
    </source>
</evidence>
<dbReference type="EMBL" id="JAWPEI010000010">
    <property type="protein sequence ID" value="KAK4712766.1"/>
    <property type="molecule type" value="Genomic_DNA"/>
</dbReference>
<dbReference type="PANTHER" id="PTHR47188:SF1">
    <property type="entry name" value="PROTEIN TAR1"/>
    <property type="match status" value="1"/>
</dbReference>
<reference evidence="2 3" key="1">
    <citation type="submission" date="2023-10" db="EMBL/GenBank/DDBJ databases">
        <title>Genome-Wide Identification Analysis in wild type Solanum Pinnatisectum Reveals Some Genes Defensing Phytophthora Infestans.</title>
        <authorList>
            <person name="Sun C."/>
        </authorList>
    </citation>
    <scope>NUCLEOTIDE SEQUENCE [LARGE SCALE GENOMIC DNA]</scope>
    <source>
        <strain evidence="2">LQN</strain>
        <tissue evidence="2">Leaf</tissue>
    </source>
</reference>
<dbReference type="AlphaFoldDB" id="A0AAV9KH33"/>
<dbReference type="Proteomes" id="UP001311915">
    <property type="component" value="Unassembled WGS sequence"/>
</dbReference>
<dbReference type="PANTHER" id="PTHR47188">
    <property type="entry name" value="PROTEIN TAR1"/>
    <property type="match status" value="1"/>
</dbReference>
<feature type="region of interest" description="Disordered" evidence="1">
    <location>
        <begin position="69"/>
        <end position="116"/>
    </location>
</feature>
<evidence type="ECO:0000313" key="3">
    <source>
        <dbReference type="Proteomes" id="UP001311915"/>
    </source>
</evidence>
<evidence type="ECO:0000256" key="1">
    <source>
        <dbReference type="SAM" id="MobiDB-lite"/>
    </source>
</evidence>
<accession>A0AAV9KH33</accession>
<feature type="compositionally biased region" description="Polar residues" evidence="1">
    <location>
        <begin position="69"/>
        <end position="80"/>
    </location>
</feature>
<dbReference type="InterPro" id="IPR044792">
    <property type="entry name" value="TAR1"/>
</dbReference>